<dbReference type="Pfam" id="PF13855">
    <property type="entry name" value="LRR_8"/>
    <property type="match status" value="1"/>
</dbReference>
<keyword evidence="2 4" id="KW-0732">Signal</keyword>
<comment type="caution">
    <text evidence="5">The sequence shown here is derived from an EMBL/GenBank/DDBJ whole genome shotgun (WGS) entry which is preliminary data.</text>
</comment>
<proteinExistence type="predicted"/>
<dbReference type="Proteomes" id="UP000886998">
    <property type="component" value="Unassembled WGS sequence"/>
</dbReference>
<dbReference type="InterPro" id="IPR032675">
    <property type="entry name" value="LRR_dom_sf"/>
</dbReference>
<name>A0A8X7BT36_9ARAC</name>
<gene>
    <name evidence="5" type="primary">AVEN_23687_1</name>
    <name evidence="5" type="ORF">TNIN_287301</name>
</gene>
<dbReference type="OrthoDB" id="676979at2759"/>
<evidence type="ECO:0000256" key="1">
    <source>
        <dbReference type="ARBA" id="ARBA00022614"/>
    </source>
</evidence>
<keyword evidence="3" id="KW-0677">Repeat</keyword>
<dbReference type="Gene3D" id="3.80.10.10">
    <property type="entry name" value="Ribonuclease Inhibitor"/>
    <property type="match status" value="1"/>
</dbReference>
<feature type="signal peptide" evidence="4">
    <location>
        <begin position="1"/>
        <end position="16"/>
    </location>
</feature>
<evidence type="ECO:0000256" key="2">
    <source>
        <dbReference type="ARBA" id="ARBA00022729"/>
    </source>
</evidence>
<dbReference type="SMART" id="SM00369">
    <property type="entry name" value="LRR_TYP"/>
    <property type="match status" value="3"/>
</dbReference>
<feature type="chain" id="PRO_5036499384" evidence="4">
    <location>
        <begin position="17"/>
        <end position="266"/>
    </location>
</feature>
<keyword evidence="1" id="KW-0433">Leucine-rich repeat</keyword>
<organism evidence="5 6">
    <name type="scientific">Trichonephila inaurata madagascariensis</name>
    <dbReference type="NCBI Taxonomy" id="2747483"/>
    <lineage>
        <taxon>Eukaryota</taxon>
        <taxon>Metazoa</taxon>
        <taxon>Ecdysozoa</taxon>
        <taxon>Arthropoda</taxon>
        <taxon>Chelicerata</taxon>
        <taxon>Arachnida</taxon>
        <taxon>Araneae</taxon>
        <taxon>Araneomorphae</taxon>
        <taxon>Entelegynae</taxon>
        <taxon>Araneoidea</taxon>
        <taxon>Nephilidae</taxon>
        <taxon>Trichonephila</taxon>
        <taxon>Trichonephila inaurata</taxon>
    </lineage>
</organism>
<dbReference type="EMBL" id="BMAV01002258">
    <property type="protein sequence ID" value="GFY41074.1"/>
    <property type="molecule type" value="Genomic_DNA"/>
</dbReference>
<protein>
    <submittedName>
        <fullName evidence="5">Uncharacterized protein</fullName>
    </submittedName>
</protein>
<dbReference type="PANTHER" id="PTHR24373:SF275">
    <property type="entry name" value="TIR DOMAIN-CONTAINING PROTEIN"/>
    <property type="match status" value="1"/>
</dbReference>
<dbReference type="PANTHER" id="PTHR24373">
    <property type="entry name" value="SLIT RELATED LEUCINE-RICH REPEAT NEURONAL PROTEIN"/>
    <property type="match status" value="1"/>
</dbReference>
<evidence type="ECO:0000313" key="5">
    <source>
        <dbReference type="EMBL" id="GFY41074.1"/>
    </source>
</evidence>
<evidence type="ECO:0000256" key="3">
    <source>
        <dbReference type="ARBA" id="ARBA00022737"/>
    </source>
</evidence>
<reference evidence="5" key="1">
    <citation type="submission" date="2020-08" db="EMBL/GenBank/DDBJ databases">
        <title>Multicomponent nature underlies the extraordinary mechanical properties of spider dragline silk.</title>
        <authorList>
            <person name="Kono N."/>
            <person name="Nakamura H."/>
            <person name="Mori M."/>
            <person name="Yoshida Y."/>
            <person name="Ohtoshi R."/>
            <person name="Malay A.D."/>
            <person name="Moran D.A.P."/>
            <person name="Tomita M."/>
            <person name="Numata K."/>
            <person name="Arakawa K."/>
        </authorList>
    </citation>
    <scope>NUCLEOTIDE SEQUENCE</scope>
</reference>
<dbReference type="InterPro" id="IPR003591">
    <property type="entry name" value="Leu-rich_rpt_typical-subtyp"/>
</dbReference>
<evidence type="ECO:0000256" key="4">
    <source>
        <dbReference type="SAM" id="SignalP"/>
    </source>
</evidence>
<evidence type="ECO:0000313" key="6">
    <source>
        <dbReference type="Proteomes" id="UP000886998"/>
    </source>
</evidence>
<dbReference type="PROSITE" id="PS51450">
    <property type="entry name" value="LRR"/>
    <property type="match status" value="1"/>
</dbReference>
<accession>A0A8X7BT36</accession>
<dbReference type="InterPro" id="IPR001611">
    <property type="entry name" value="Leu-rich_rpt"/>
</dbReference>
<dbReference type="SUPFAM" id="SSF52058">
    <property type="entry name" value="L domain-like"/>
    <property type="match status" value="1"/>
</dbReference>
<dbReference type="InterPro" id="IPR050328">
    <property type="entry name" value="Dev_Immune_Receptor"/>
</dbReference>
<dbReference type="AlphaFoldDB" id="A0A8X7BT36"/>
<sequence length="266" mass="30475">MFQFILAATFLTSVLGGSLCPSRIDIYPCTCANIHIHRKNIITIVTCQRLDDSDALNAIFPALRSMEIDRFYLYDSFWKAHMLGSAGESQKTLPADWFTLLKIQEIEIIDSTLSSCFACQWKINCRNSVTTSFKVSNSSSSDKVCILCEYGRGNKQSWTGCMTSLKEFHFNYGRLTSFGLDFFPMAMRELVTLDLSFNQIVKIDSNAFKNLPKLTRLDLSHNAIEFFDHVFNVPDVQLEYLDLSWNFIRTIGVDLFPFPKNFLKLK</sequence>
<keyword evidence="6" id="KW-1185">Reference proteome</keyword>